<dbReference type="Proteomes" id="UP000001887">
    <property type="component" value="Chromosome"/>
</dbReference>
<dbReference type="PANTHER" id="PTHR30348:SF9">
    <property type="entry name" value="UPF0759 PROTEIN YECE"/>
    <property type="match status" value="1"/>
</dbReference>
<gene>
    <name evidence="1" type="ordered locus">Psta_1818</name>
</gene>
<dbReference type="KEGG" id="psl:Psta_1818"/>
<evidence type="ECO:0000313" key="2">
    <source>
        <dbReference type="Proteomes" id="UP000001887"/>
    </source>
</evidence>
<dbReference type="InterPro" id="IPR036520">
    <property type="entry name" value="UPF0759_sf"/>
</dbReference>
<dbReference type="Pfam" id="PF01904">
    <property type="entry name" value="DUF72"/>
    <property type="match status" value="1"/>
</dbReference>
<dbReference type="InterPro" id="IPR002763">
    <property type="entry name" value="DUF72"/>
</dbReference>
<sequence>MQFGKVADPGSIDFTIPPDHPDALKLLKSRAQKNQELVVYVGCAKWNKKDLKNFYPRGTKDELAYYSSQFNSIELNATFYRFYSPEAYEKWSETVPADFKFFPKLEQTISHLKRLKDVSEIVAQNVAGMSHLQDKLEMTFLQMHDNFAPKDFDRVEAFVQDWNYQVPLAVELRHTKWFSDAETSSKLYDLLETHGVTNVLVDSAGRRDLMHMRLTSPMAFVRWVGSNNPESDRERLYAWVERIAKWKKAGLQKLYFFVHQNEEVESPALAAHFLTRLNQKIGTSLPIPKTLEEKKLF</sequence>
<dbReference type="HOGENOM" id="CLU_046519_2_0_0"/>
<accession>D2QZL0</accession>
<proteinExistence type="predicted"/>
<evidence type="ECO:0000313" key="1">
    <source>
        <dbReference type="EMBL" id="ADB16493.1"/>
    </source>
</evidence>
<organism evidence="1 2">
    <name type="scientific">Pirellula staleyi (strain ATCC 27377 / DSM 6068 / ICPB 4128)</name>
    <name type="common">Pirella staleyi</name>
    <dbReference type="NCBI Taxonomy" id="530564"/>
    <lineage>
        <taxon>Bacteria</taxon>
        <taxon>Pseudomonadati</taxon>
        <taxon>Planctomycetota</taxon>
        <taxon>Planctomycetia</taxon>
        <taxon>Pirellulales</taxon>
        <taxon>Pirellulaceae</taxon>
        <taxon>Pirellula</taxon>
    </lineage>
</organism>
<protein>
    <recommendedName>
        <fullName evidence="3">DUF72 domain-containing protein</fullName>
    </recommendedName>
</protein>
<keyword evidence="2" id="KW-1185">Reference proteome</keyword>
<dbReference type="eggNOG" id="COG1801">
    <property type="taxonomic scope" value="Bacteria"/>
</dbReference>
<evidence type="ECO:0008006" key="3">
    <source>
        <dbReference type="Google" id="ProtNLM"/>
    </source>
</evidence>
<dbReference type="OrthoDB" id="9780310at2"/>
<dbReference type="Gene3D" id="3.20.20.410">
    <property type="entry name" value="Protein of unknown function UPF0759"/>
    <property type="match status" value="1"/>
</dbReference>
<name>D2QZL0_PIRSD</name>
<dbReference type="AlphaFoldDB" id="D2QZL0"/>
<dbReference type="SUPFAM" id="SSF117396">
    <property type="entry name" value="TM1631-like"/>
    <property type="match status" value="1"/>
</dbReference>
<dbReference type="EMBL" id="CP001848">
    <property type="protein sequence ID" value="ADB16493.1"/>
    <property type="molecule type" value="Genomic_DNA"/>
</dbReference>
<reference evidence="1 2" key="1">
    <citation type="journal article" date="2009" name="Stand. Genomic Sci.">
        <title>Complete genome sequence of Pirellula staleyi type strain (ATCC 27377).</title>
        <authorList>
            <person name="Clum A."/>
            <person name="Tindall B.J."/>
            <person name="Sikorski J."/>
            <person name="Ivanova N."/>
            <person name="Mavrommatis K."/>
            <person name="Lucas S."/>
            <person name="Glavina del Rio T."/>
            <person name="Nolan M."/>
            <person name="Chen F."/>
            <person name="Tice H."/>
            <person name="Pitluck S."/>
            <person name="Cheng J.F."/>
            <person name="Chertkov O."/>
            <person name="Brettin T."/>
            <person name="Han C."/>
            <person name="Detter J.C."/>
            <person name="Kuske C."/>
            <person name="Bruce D."/>
            <person name="Goodwin L."/>
            <person name="Ovchinikova G."/>
            <person name="Pati A."/>
            <person name="Mikhailova N."/>
            <person name="Chen A."/>
            <person name="Palaniappan K."/>
            <person name="Land M."/>
            <person name="Hauser L."/>
            <person name="Chang Y.J."/>
            <person name="Jeffries C.D."/>
            <person name="Chain P."/>
            <person name="Rohde M."/>
            <person name="Goker M."/>
            <person name="Bristow J."/>
            <person name="Eisen J.A."/>
            <person name="Markowitz V."/>
            <person name="Hugenholtz P."/>
            <person name="Kyrpides N.C."/>
            <person name="Klenk H.P."/>
            <person name="Lapidus A."/>
        </authorList>
    </citation>
    <scope>NUCLEOTIDE SEQUENCE [LARGE SCALE GENOMIC DNA]</scope>
    <source>
        <strain evidence="2">ATCC 27377 / DSM 6068 / ICPB 4128</strain>
    </source>
</reference>
<dbReference type="PANTHER" id="PTHR30348">
    <property type="entry name" value="UNCHARACTERIZED PROTEIN YECE"/>
    <property type="match status" value="1"/>
</dbReference>